<evidence type="ECO:0000256" key="1">
    <source>
        <dbReference type="SAM" id="MobiDB-lite"/>
    </source>
</evidence>
<dbReference type="EnsemblMetazoa" id="BGLB029966-RA">
    <property type="protein sequence ID" value="BGLB029966-PA"/>
    <property type="gene ID" value="BGLB029966"/>
</dbReference>
<feature type="compositionally biased region" description="Polar residues" evidence="1">
    <location>
        <begin position="56"/>
        <end position="80"/>
    </location>
</feature>
<dbReference type="VEuPathDB" id="VectorBase:BGLB029966"/>
<dbReference type="AlphaFoldDB" id="A0A2C9LDH7"/>
<gene>
    <name evidence="2" type="primary">106054393</name>
</gene>
<dbReference type="Proteomes" id="UP000076420">
    <property type="component" value="Unassembled WGS sequence"/>
</dbReference>
<reference evidence="3" key="2">
    <citation type="submission" date="2013-03" db="EMBL/GenBank/DDBJ databases">
        <title>Sequence assembly of the Biomphalaria glabrata genome version 4.3.</title>
        <authorList>
            <person name="Warren W."/>
            <person name="Wilson R.K."/>
            <person name="Hillier L.W."/>
            <person name="Minx P."/>
        </authorList>
    </citation>
    <scope>NUCLEOTIDE SEQUENCE</scope>
    <source>
        <strain evidence="3">BB02</strain>
    </source>
</reference>
<reference evidence="3" key="1">
    <citation type="journal article" date="2004" name="J. Parasitol.">
        <title>The mitochondrial genome of Biomphalaria glabrata (Gastropoda: Basommatophora), intermediate host of Schistosoma mansoni.</title>
        <authorList>
            <person name="DeJong R.J."/>
            <person name="Emery A.M."/>
            <person name="Adema C.M."/>
        </authorList>
    </citation>
    <scope>NUCLEOTIDE SEQUENCE</scope>
    <source>
        <strain evidence="3">BB02</strain>
    </source>
</reference>
<evidence type="ECO:0008006" key="5">
    <source>
        <dbReference type="Google" id="ProtNLM"/>
    </source>
</evidence>
<evidence type="ECO:0000313" key="2">
    <source>
        <dbReference type="EnsemblMetazoa" id="BGLB029966-PD"/>
    </source>
</evidence>
<feature type="region of interest" description="Disordered" evidence="1">
    <location>
        <begin position="47"/>
        <end position="82"/>
    </location>
</feature>
<proteinExistence type="predicted"/>
<accession>A0A2C9LDH7</accession>
<dbReference type="Gene3D" id="1.20.5.170">
    <property type="match status" value="1"/>
</dbReference>
<dbReference type="EnsemblMetazoa" id="BGLB029966-RD">
    <property type="protein sequence ID" value="BGLB029966-PD"/>
    <property type="gene ID" value="BGLB029966"/>
</dbReference>
<organism evidence="2 4">
    <name type="scientific">Biomphalaria glabrata</name>
    <name type="common">Bloodfluke planorb</name>
    <name type="synonym">Freshwater snail</name>
    <dbReference type="NCBI Taxonomy" id="6526"/>
    <lineage>
        <taxon>Eukaryota</taxon>
        <taxon>Metazoa</taxon>
        <taxon>Spiralia</taxon>
        <taxon>Lophotrochozoa</taxon>
        <taxon>Mollusca</taxon>
        <taxon>Gastropoda</taxon>
        <taxon>Heterobranchia</taxon>
        <taxon>Euthyneura</taxon>
        <taxon>Panpulmonata</taxon>
        <taxon>Hygrophila</taxon>
        <taxon>Lymnaeoidea</taxon>
        <taxon>Planorbidae</taxon>
        <taxon>Biomphalaria</taxon>
    </lineage>
</organism>
<protein>
    <recommendedName>
        <fullName evidence="5">BZIP domain-containing protein</fullName>
    </recommendedName>
</protein>
<sequence>MDIDAISTSSLSSLDLEVSDEFVESTRPFLFEADVEDLYLHSLQPDEKSQLGHSEPSLSTSADLGTLLPSSSKTHTSNIPSKIVSRKRSLREVYSETIKEEIRCKIQLRRISLGQEELKVDFAQPEPTVICYDAVRSRNEIREKNKIYAKQSRDRARAGRHKLIESNRELTSTRLKLRDEIRRLRRTLNFCEEFLNQHRTVCQYS</sequence>
<name>A0A2C9LDH7_BIOGL</name>
<dbReference type="KEGG" id="bgt:106054393"/>
<dbReference type="EnsemblMetazoa" id="BGLB029966-RG">
    <property type="protein sequence ID" value="BGLB029966-PG"/>
    <property type="gene ID" value="BGLB029966"/>
</dbReference>
<evidence type="ECO:0000313" key="3">
    <source>
        <dbReference type="EnsemblMetazoa" id="BGLB029966-PG"/>
    </source>
</evidence>
<dbReference type="EnsemblMetazoa" id="BGLB029966-RB">
    <property type="protein sequence ID" value="BGLB029966-PB"/>
    <property type="gene ID" value="BGLB029966"/>
</dbReference>
<dbReference type="EnsemblMetazoa" id="BGLB029966-RF">
    <property type="protein sequence ID" value="BGLB029966-PF"/>
    <property type="gene ID" value="BGLB029966"/>
</dbReference>
<reference evidence="2" key="3">
    <citation type="submission" date="2020-05" db="UniProtKB">
        <authorList>
            <consortium name="EnsemblMetazoa"/>
        </authorList>
    </citation>
    <scope>IDENTIFICATION</scope>
    <source>
        <strain evidence="2">BB02</strain>
    </source>
</reference>
<evidence type="ECO:0000313" key="4">
    <source>
        <dbReference type="Proteomes" id="UP000076420"/>
    </source>
</evidence>
<dbReference type="CDD" id="cd14686">
    <property type="entry name" value="bZIP"/>
    <property type="match status" value="1"/>
</dbReference>